<dbReference type="GO" id="GO:0071555">
    <property type="term" value="P:cell wall organization"/>
    <property type="evidence" value="ECO:0007669"/>
    <property type="project" value="UniProtKB-KW"/>
</dbReference>
<dbReference type="PANTHER" id="PTHR30518">
    <property type="entry name" value="ENDOLYTIC MUREIN TRANSGLYCOSYLASE"/>
    <property type="match status" value="1"/>
</dbReference>
<keyword evidence="3 7" id="KW-1133">Transmembrane helix</keyword>
<dbReference type="InterPro" id="IPR003770">
    <property type="entry name" value="MLTG-like"/>
</dbReference>
<feature type="transmembrane region" description="Helical" evidence="7">
    <location>
        <begin position="27"/>
        <end position="50"/>
    </location>
</feature>
<dbReference type="GO" id="GO:0008932">
    <property type="term" value="F:lytic endotransglycosylase activity"/>
    <property type="evidence" value="ECO:0007669"/>
    <property type="project" value="UniProtKB-UniRule"/>
</dbReference>
<evidence type="ECO:0000313" key="9">
    <source>
        <dbReference type="Proteomes" id="UP000614490"/>
    </source>
</evidence>
<dbReference type="Gene3D" id="3.30.1490.480">
    <property type="entry name" value="Endolytic murein transglycosylase"/>
    <property type="match status" value="1"/>
</dbReference>
<sequence>MSESNFKNNYRERLKKRTEEAGTVRKIVAIILTALILVLIIGGLSGYFYIKSALEPVDPGDDSAKNIEIPLGSSTSQIASILEQNEIIKNDLVFRFYTKFNNESGFQAGNYQFTQSMTLDEIIESLKSGKLVKAPAFKVTVPEGKTLEQIAEIYAEETEFTKEEFMEKVNDEKYVKKLIEKYPELLNEEEILAEDVRYPLEGYLFAATYPFYIDNPSIEQIVDMMVKKTDEVVRPYKDDLLKQKNIETVHDAVTMASLLENEARTKEDRKKIARVFYNRFEEGMPLQTDPTVLYALGKHKEKVLYKDLEVESPYNTYYVEGLPVGPISNFNKNALVAAANPAGDENNLYFLADSEGNIYYAETLKEHNKLKEKHIE</sequence>
<comment type="catalytic activity">
    <reaction evidence="7">
        <text>a peptidoglycan chain = a peptidoglycan chain with N-acetyl-1,6-anhydromuramyl-[peptide] at the reducing end + a peptidoglycan chain with N-acetylglucosamine at the non-reducing end.</text>
        <dbReference type="EC" id="4.2.2.29"/>
    </reaction>
</comment>
<evidence type="ECO:0000313" key="8">
    <source>
        <dbReference type="EMBL" id="MBH0229962.1"/>
    </source>
</evidence>
<dbReference type="PANTHER" id="PTHR30518:SF2">
    <property type="entry name" value="ENDOLYTIC MUREIN TRANSGLYCOSYLASE"/>
    <property type="match status" value="1"/>
</dbReference>
<accession>A0A931MUN9</accession>
<keyword evidence="4 7" id="KW-0472">Membrane</keyword>
<dbReference type="HAMAP" id="MF_02065">
    <property type="entry name" value="MltG"/>
    <property type="match status" value="1"/>
</dbReference>
<evidence type="ECO:0000256" key="4">
    <source>
        <dbReference type="ARBA" id="ARBA00023136"/>
    </source>
</evidence>
<keyword evidence="9" id="KW-1185">Reference proteome</keyword>
<gene>
    <name evidence="7 8" type="primary">mltG</name>
    <name evidence="8" type="ORF">H0267_07005</name>
</gene>
<comment type="caution">
    <text evidence="8">The sequence shown here is derived from an EMBL/GenBank/DDBJ whole genome shotgun (WGS) entry which is preliminary data.</text>
</comment>
<dbReference type="EC" id="4.2.2.29" evidence="7"/>
<dbReference type="GO" id="GO:0009252">
    <property type="term" value="P:peptidoglycan biosynthetic process"/>
    <property type="evidence" value="ECO:0007669"/>
    <property type="project" value="UniProtKB-UniRule"/>
</dbReference>
<proteinExistence type="inferred from homology"/>
<evidence type="ECO:0000256" key="7">
    <source>
        <dbReference type="HAMAP-Rule" id="MF_02065"/>
    </source>
</evidence>
<dbReference type="AlphaFoldDB" id="A0A931MUN9"/>
<comment type="similarity">
    <text evidence="7">Belongs to the transglycosylase MltG family.</text>
</comment>
<keyword evidence="1 7" id="KW-1003">Cell membrane</keyword>
<dbReference type="GO" id="GO:0005886">
    <property type="term" value="C:plasma membrane"/>
    <property type="evidence" value="ECO:0007669"/>
    <property type="project" value="UniProtKB-SubCell"/>
</dbReference>
<keyword evidence="2 7" id="KW-0812">Transmembrane</keyword>
<dbReference type="Pfam" id="PF02618">
    <property type="entry name" value="YceG"/>
    <property type="match status" value="1"/>
</dbReference>
<protein>
    <recommendedName>
        <fullName evidence="7">Endolytic murein transglycosylase</fullName>
        <ecNumber evidence="7">4.2.2.29</ecNumber>
    </recommendedName>
    <alternativeName>
        <fullName evidence="7">Peptidoglycan lytic transglycosylase</fullName>
    </alternativeName>
    <alternativeName>
        <fullName evidence="7">Peptidoglycan polymerization terminase</fullName>
    </alternativeName>
</protein>
<evidence type="ECO:0000256" key="6">
    <source>
        <dbReference type="ARBA" id="ARBA00023316"/>
    </source>
</evidence>
<comment type="subcellular location">
    <subcellularLocation>
        <location evidence="7">Cell membrane</location>
        <topology evidence="7">Single-pass membrane protein</topology>
    </subcellularLocation>
</comment>
<organism evidence="8 9">
    <name type="scientific">Halobacillus yeomjeoni</name>
    <dbReference type="NCBI Taxonomy" id="311194"/>
    <lineage>
        <taxon>Bacteria</taxon>
        <taxon>Bacillati</taxon>
        <taxon>Bacillota</taxon>
        <taxon>Bacilli</taxon>
        <taxon>Bacillales</taxon>
        <taxon>Bacillaceae</taxon>
        <taxon>Halobacillus</taxon>
    </lineage>
</organism>
<reference evidence="8 9" key="1">
    <citation type="journal article" date="2005" name="Int. J. Syst. Evol. Microbiol.">
        <title>Halobacillus yeomjeoni sp. nov., isolated from a marine solar saltern in Korea.</title>
        <authorList>
            <person name="Yoon J.H."/>
            <person name="Kang S.J."/>
            <person name="Lee C.H."/>
            <person name="Oh H.W."/>
            <person name="Oh T.K."/>
        </authorList>
    </citation>
    <scope>NUCLEOTIDE SEQUENCE [LARGE SCALE GENOMIC DNA]</scope>
    <source>
        <strain evidence="8 9">KCTC 3957</strain>
    </source>
</reference>
<dbReference type="Proteomes" id="UP000614490">
    <property type="component" value="Unassembled WGS sequence"/>
</dbReference>
<dbReference type="NCBIfam" id="TIGR00247">
    <property type="entry name" value="endolytic transglycosylase MltG"/>
    <property type="match status" value="1"/>
</dbReference>
<evidence type="ECO:0000256" key="5">
    <source>
        <dbReference type="ARBA" id="ARBA00023239"/>
    </source>
</evidence>
<name>A0A931MUN9_9BACI</name>
<feature type="site" description="Important for catalytic activity" evidence="7">
    <location>
        <position position="262"/>
    </location>
</feature>
<dbReference type="CDD" id="cd08010">
    <property type="entry name" value="MltG_like"/>
    <property type="match status" value="1"/>
</dbReference>
<dbReference type="RefSeq" id="WP_197316539.1">
    <property type="nucleotide sequence ID" value="NZ_JADZSC010000001.1"/>
</dbReference>
<comment type="function">
    <text evidence="7">Functions as a peptidoglycan terminase that cleaves nascent peptidoglycan strands endolytically to terminate their elongation.</text>
</comment>
<evidence type="ECO:0000256" key="1">
    <source>
        <dbReference type="ARBA" id="ARBA00022475"/>
    </source>
</evidence>
<evidence type="ECO:0000256" key="2">
    <source>
        <dbReference type="ARBA" id="ARBA00022692"/>
    </source>
</evidence>
<dbReference type="EMBL" id="JADZSC010000001">
    <property type="protein sequence ID" value="MBH0229962.1"/>
    <property type="molecule type" value="Genomic_DNA"/>
</dbReference>
<evidence type="ECO:0000256" key="3">
    <source>
        <dbReference type="ARBA" id="ARBA00022989"/>
    </source>
</evidence>
<keyword evidence="5 7" id="KW-0456">Lyase</keyword>
<keyword evidence="6 7" id="KW-0961">Cell wall biogenesis/degradation</keyword>